<gene>
    <name evidence="3" type="ORF">ENK44_15735</name>
</gene>
<proteinExistence type="predicted"/>
<comment type="caution">
    <text evidence="3">The sequence shown here is derived from an EMBL/GenBank/DDBJ whole genome shotgun (WGS) entry which is preliminary data.</text>
</comment>
<dbReference type="PANTHER" id="PTHR11851">
    <property type="entry name" value="METALLOPROTEASE"/>
    <property type="match status" value="1"/>
</dbReference>
<dbReference type="InterPro" id="IPR011765">
    <property type="entry name" value="Pept_M16_N"/>
</dbReference>
<feature type="domain" description="Peptidase M16 C-terminal" evidence="2">
    <location>
        <begin position="188"/>
        <end position="360"/>
    </location>
</feature>
<evidence type="ECO:0000259" key="1">
    <source>
        <dbReference type="Pfam" id="PF00675"/>
    </source>
</evidence>
<dbReference type="PANTHER" id="PTHR11851:SF224">
    <property type="entry name" value="PROCESSING PROTEASE"/>
    <property type="match status" value="1"/>
</dbReference>
<evidence type="ECO:0000259" key="2">
    <source>
        <dbReference type="Pfam" id="PF05193"/>
    </source>
</evidence>
<dbReference type="Proteomes" id="UP000885779">
    <property type="component" value="Unassembled WGS sequence"/>
</dbReference>
<dbReference type="SUPFAM" id="SSF63411">
    <property type="entry name" value="LuxS/MPP-like metallohydrolase"/>
    <property type="match status" value="2"/>
</dbReference>
<sequence>MAVDRNQVPSPQKPTPFNFPRFERFTLSNGLQVLFAPHHKLPLVNLQMVVKSSALHDPDGKEGLVNLLAEMLLEGTEQRSSRQIADELERLGASYSADADWNAVHIGLNLLKPNLDKGAEVFADIIRRSVFLPEEVERLRRELLVERLRAVDNPKKVAQEQFFHRIYKGYRYALPLEGTEETLKAILREDIIRFYETHFNASNATLIVVGDLTLAEAQGLAQKYFGDWPGGQTVSLSLLKAVEGVSARVTLVNKEGAAQSELCLGHHGVDRHVPEYFALTLLNQIIGGYFLSRLNLKLREERGYTYGIHSNFFFRRLPGPFCVSAALQSEHTAEAIEEIIDEIDRMTKETVEERELEQAKGYLSGMFPIAFETADQIAMGLGNIDLFDLPDDYYRTFRDNLAKVTVNDVLQAAQKYLKPKHLHIVLSGNGKILERQLKERFDVMVVEANGD</sequence>
<dbReference type="Pfam" id="PF05193">
    <property type="entry name" value="Peptidase_M16_C"/>
    <property type="match status" value="1"/>
</dbReference>
<dbReference type="InterPro" id="IPR011249">
    <property type="entry name" value="Metalloenz_LuxS/M16"/>
</dbReference>
<protein>
    <submittedName>
        <fullName evidence="3">Insulinase family protein</fullName>
    </submittedName>
</protein>
<dbReference type="InterPro" id="IPR050361">
    <property type="entry name" value="MPP/UQCRC_Complex"/>
</dbReference>
<organism evidence="3">
    <name type="scientific">Caldithrix abyssi</name>
    <dbReference type="NCBI Taxonomy" id="187145"/>
    <lineage>
        <taxon>Bacteria</taxon>
        <taxon>Pseudomonadati</taxon>
        <taxon>Calditrichota</taxon>
        <taxon>Calditrichia</taxon>
        <taxon>Calditrichales</taxon>
        <taxon>Calditrichaceae</taxon>
        <taxon>Caldithrix</taxon>
    </lineage>
</organism>
<dbReference type="AlphaFoldDB" id="A0A7V4U5C0"/>
<dbReference type="Pfam" id="PF00675">
    <property type="entry name" value="Peptidase_M16"/>
    <property type="match status" value="1"/>
</dbReference>
<accession>A0A7V4U5C0</accession>
<evidence type="ECO:0000313" key="3">
    <source>
        <dbReference type="EMBL" id="HGY57159.1"/>
    </source>
</evidence>
<dbReference type="InterPro" id="IPR007863">
    <property type="entry name" value="Peptidase_M16_C"/>
</dbReference>
<reference evidence="3" key="1">
    <citation type="journal article" date="2020" name="mSystems">
        <title>Genome- and Community-Level Interaction Insights into Carbon Utilization and Element Cycling Functions of Hydrothermarchaeota in Hydrothermal Sediment.</title>
        <authorList>
            <person name="Zhou Z."/>
            <person name="Liu Y."/>
            <person name="Xu W."/>
            <person name="Pan J."/>
            <person name="Luo Z.H."/>
            <person name="Li M."/>
        </authorList>
    </citation>
    <scope>NUCLEOTIDE SEQUENCE [LARGE SCALE GENOMIC DNA]</scope>
    <source>
        <strain evidence="3">HyVt-577</strain>
    </source>
</reference>
<dbReference type="GO" id="GO:0046872">
    <property type="term" value="F:metal ion binding"/>
    <property type="evidence" value="ECO:0007669"/>
    <property type="project" value="InterPro"/>
</dbReference>
<dbReference type="Gene3D" id="3.30.830.10">
    <property type="entry name" value="Metalloenzyme, LuxS/M16 peptidase-like"/>
    <property type="match status" value="2"/>
</dbReference>
<dbReference type="EMBL" id="DRQG01000147">
    <property type="protein sequence ID" value="HGY57159.1"/>
    <property type="molecule type" value="Genomic_DNA"/>
</dbReference>
<feature type="domain" description="Peptidase M16 N-terminal" evidence="1">
    <location>
        <begin position="41"/>
        <end position="179"/>
    </location>
</feature>
<name>A0A7V4U5C0_CALAY</name>